<dbReference type="Proteomes" id="UP000294933">
    <property type="component" value="Unassembled WGS sequence"/>
</dbReference>
<organism evidence="2 3">
    <name type="scientific">Rickenella mellea</name>
    <dbReference type="NCBI Taxonomy" id="50990"/>
    <lineage>
        <taxon>Eukaryota</taxon>
        <taxon>Fungi</taxon>
        <taxon>Dikarya</taxon>
        <taxon>Basidiomycota</taxon>
        <taxon>Agaricomycotina</taxon>
        <taxon>Agaricomycetes</taxon>
        <taxon>Hymenochaetales</taxon>
        <taxon>Rickenellaceae</taxon>
        <taxon>Rickenella</taxon>
    </lineage>
</organism>
<name>A0A4Y7PZE3_9AGAM</name>
<dbReference type="EMBL" id="ML170187">
    <property type="protein sequence ID" value="TDL20525.1"/>
    <property type="molecule type" value="Genomic_DNA"/>
</dbReference>
<evidence type="ECO:0000313" key="3">
    <source>
        <dbReference type="Proteomes" id="UP000294933"/>
    </source>
</evidence>
<protein>
    <recommendedName>
        <fullName evidence="4">Secreted protein</fullName>
    </recommendedName>
</protein>
<keyword evidence="1" id="KW-0732">Signal</keyword>
<accession>A0A4Y7PZE3</accession>
<evidence type="ECO:0008006" key="4">
    <source>
        <dbReference type="Google" id="ProtNLM"/>
    </source>
</evidence>
<sequence length="89" mass="9944">MLCLSVSVTVIAQVTGCALLYEARRNVEVTSGQRVVGVCRRNISTSWFQFQPHSTHFLSGIEGNFECKRVIHCFSLRSLVGWSLLDLSP</sequence>
<keyword evidence="3" id="KW-1185">Reference proteome</keyword>
<feature type="chain" id="PRO_5021488699" description="Secreted protein" evidence="1">
    <location>
        <begin position="17"/>
        <end position="89"/>
    </location>
</feature>
<proteinExistence type="predicted"/>
<dbReference type="AlphaFoldDB" id="A0A4Y7PZE3"/>
<dbReference type="VEuPathDB" id="FungiDB:BD410DRAFT_365985"/>
<evidence type="ECO:0000256" key="1">
    <source>
        <dbReference type="SAM" id="SignalP"/>
    </source>
</evidence>
<reference evidence="2 3" key="1">
    <citation type="submission" date="2018-06" db="EMBL/GenBank/DDBJ databases">
        <title>A transcriptomic atlas of mushroom development highlights an independent origin of complex multicellularity.</title>
        <authorList>
            <consortium name="DOE Joint Genome Institute"/>
            <person name="Krizsan K."/>
            <person name="Almasi E."/>
            <person name="Merenyi Z."/>
            <person name="Sahu N."/>
            <person name="Viragh M."/>
            <person name="Koszo T."/>
            <person name="Mondo S."/>
            <person name="Kiss B."/>
            <person name="Balint B."/>
            <person name="Kues U."/>
            <person name="Barry K."/>
            <person name="Hegedus J.C."/>
            <person name="Henrissat B."/>
            <person name="Johnson J."/>
            <person name="Lipzen A."/>
            <person name="Ohm R."/>
            <person name="Nagy I."/>
            <person name="Pangilinan J."/>
            <person name="Yan J."/>
            <person name="Xiong Y."/>
            <person name="Grigoriev I.V."/>
            <person name="Hibbett D.S."/>
            <person name="Nagy L.G."/>
        </authorList>
    </citation>
    <scope>NUCLEOTIDE SEQUENCE [LARGE SCALE GENOMIC DNA]</scope>
    <source>
        <strain evidence="2 3">SZMC22713</strain>
    </source>
</reference>
<feature type="signal peptide" evidence="1">
    <location>
        <begin position="1"/>
        <end position="16"/>
    </location>
</feature>
<evidence type="ECO:0000313" key="2">
    <source>
        <dbReference type="EMBL" id="TDL20525.1"/>
    </source>
</evidence>
<gene>
    <name evidence="2" type="ORF">BD410DRAFT_365985</name>
</gene>